<feature type="region of interest" description="Disordered" evidence="1">
    <location>
        <begin position="231"/>
        <end position="251"/>
    </location>
</feature>
<feature type="compositionally biased region" description="Polar residues" evidence="1">
    <location>
        <begin position="231"/>
        <end position="244"/>
    </location>
</feature>
<comment type="caution">
    <text evidence="2">The sequence shown here is derived from an EMBL/GenBank/DDBJ whole genome shotgun (WGS) entry which is preliminary data.</text>
</comment>
<protein>
    <submittedName>
        <fullName evidence="2">Uncharacterized protein</fullName>
    </submittedName>
</protein>
<organism evidence="2 3">
    <name type="scientific">Paraburkholderia metrosideri</name>
    <dbReference type="NCBI Taxonomy" id="580937"/>
    <lineage>
        <taxon>Bacteria</taxon>
        <taxon>Pseudomonadati</taxon>
        <taxon>Pseudomonadota</taxon>
        <taxon>Betaproteobacteria</taxon>
        <taxon>Burkholderiales</taxon>
        <taxon>Burkholderiaceae</taxon>
        <taxon>Paraburkholderia</taxon>
    </lineage>
</organism>
<sequence>MSTIPLTLIEGAIAMPRLRPLRYVPASFGRDWALLPPVRNWRAELKALYAAVLHTFCLTDQAILSFCQWVPLDTRRAAASLATSASTFERAYVGAAPREADPRVPVDHAVRSTTIEAPGSRAPGDRAIHWGALAGGACVIGGVAALAWVALGHPEHRYPASSLRPADMTVVSGSSEPTQRTVPDMAATGETHRRDSGAKVSSTTLARVDAKPVAVPAPGMASASRNVSGNETIMHRGNTNSFSEKSGRARTTVGRGLTRNVTDNALPRGTAKRHERPRITVPAIAQRSPPAPSVAGDYSPFAPAGLGVDDYASVTMSAATHLRDIAPGPRAATSSHLAETDGTEWMGRISHRRVTDVPEQFAK</sequence>
<dbReference type="EMBL" id="CAJHCP010000011">
    <property type="protein sequence ID" value="CAD6549940.1"/>
    <property type="molecule type" value="Genomic_DNA"/>
</dbReference>
<reference evidence="2 3" key="1">
    <citation type="submission" date="2020-10" db="EMBL/GenBank/DDBJ databases">
        <authorList>
            <person name="Peeters C."/>
        </authorList>
    </citation>
    <scope>NUCLEOTIDE SEQUENCE [LARGE SCALE GENOMIC DNA]</scope>
    <source>
        <strain evidence="2 3">LMG 28140</strain>
    </source>
</reference>
<evidence type="ECO:0000313" key="3">
    <source>
        <dbReference type="Proteomes" id="UP000598032"/>
    </source>
</evidence>
<proteinExistence type="predicted"/>
<keyword evidence="3" id="KW-1185">Reference proteome</keyword>
<dbReference type="Proteomes" id="UP000598032">
    <property type="component" value="Unassembled WGS sequence"/>
</dbReference>
<evidence type="ECO:0000256" key="1">
    <source>
        <dbReference type="SAM" id="MobiDB-lite"/>
    </source>
</evidence>
<gene>
    <name evidence="2" type="ORF">LMG28140_04808</name>
</gene>
<name>A0ABN7I6E8_9BURK</name>
<accession>A0ABN7I6E8</accession>
<dbReference type="RefSeq" id="WP_201644770.1">
    <property type="nucleotide sequence ID" value="NZ_CAJHCP010000011.1"/>
</dbReference>
<evidence type="ECO:0000313" key="2">
    <source>
        <dbReference type="EMBL" id="CAD6549940.1"/>
    </source>
</evidence>